<dbReference type="CDD" id="cd18787">
    <property type="entry name" value="SF2_C_DEAD"/>
    <property type="match status" value="1"/>
</dbReference>
<feature type="region of interest" description="Disordered" evidence="6">
    <location>
        <begin position="313"/>
        <end position="350"/>
    </location>
</feature>
<dbReference type="InterPro" id="IPR027417">
    <property type="entry name" value="P-loop_NTPase"/>
</dbReference>
<evidence type="ECO:0000256" key="1">
    <source>
        <dbReference type="ARBA" id="ARBA00022741"/>
    </source>
</evidence>
<feature type="domain" description="Helicase C-terminal" evidence="8">
    <location>
        <begin position="399"/>
        <end position="543"/>
    </location>
</feature>
<sequence>MSSLLLAAARARGALLVRLGTGRLPGHHAGLHSSNVTAARRTARRAPHTLTAAAAEAAPEAEPAPTGSAASFKDLGVDTRLVPFLESQGIHEPTDVQSGAIPAILSGDNVAVRCYTGSGKTLAYLLPALTLAVSRAEAEWATATRKTSGQAGTVQVIVVAPSRELAMQIVRVAQSLLPESARRGVQQAIGGANIWRQRDALKMLKPFMVVGTPGRLAELSRDGSLQSHKTGLLILDEVDQLLAPQFREEMVRICEHTGKKAPGGRQTLLVSATLTPRVLQMCAPWCANPRQVFVGAAPAAAAAAAEAEAAEAAGQAAERAERAERSERAQQGEAGAEQRERRPAWGWGDAKAPSADAADYFPGTSSAGGLGSEAGAAASMPPHLRHHYVASAPQHKVDTLRRSIHAMGVQRALVFMNFQQRLKDTEAKLAARNMSVASLHGELTKQQRQTTLAAFRRGDYRALIVSDVAARGLDIPECDAVFHLELPTDAAHYAHRAGRTGRAGRHGRVISLVSGGERHVVRKLTQRLGVPVTELEVSHGEVAAKKHVSVAEVAAAIVATGGPKSSGTVAESCRFFDDKSTWTTTAKAGGPTNYDGQKDLSSLCGR</sequence>
<dbReference type="SMART" id="SM00487">
    <property type="entry name" value="DEXDc"/>
    <property type="match status" value="1"/>
</dbReference>
<dbReference type="CDD" id="cd00268">
    <property type="entry name" value="DEADc"/>
    <property type="match status" value="1"/>
</dbReference>
<evidence type="ECO:0000313" key="10">
    <source>
        <dbReference type="EMBL" id="PRW51077.1"/>
    </source>
</evidence>
<gene>
    <name evidence="10" type="ORF">C2E21_5547</name>
</gene>
<dbReference type="Pfam" id="PF00271">
    <property type="entry name" value="Helicase_C"/>
    <property type="match status" value="1"/>
</dbReference>
<dbReference type="Proteomes" id="UP000239899">
    <property type="component" value="Unassembled WGS sequence"/>
</dbReference>
<dbReference type="STRING" id="3076.A0A2P6TP15"/>
<accession>A0A2P6TP15</accession>
<evidence type="ECO:0000313" key="11">
    <source>
        <dbReference type="Proteomes" id="UP000239899"/>
    </source>
</evidence>
<dbReference type="InterPro" id="IPR044742">
    <property type="entry name" value="DEAD/DEAH_RhlB"/>
</dbReference>
<evidence type="ECO:0000256" key="6">
    <source>
        <dbReference type="SAM" id="MobiDB-lite"/>
    </source>
</evidence>
<comment type="caution">
    <text evidence="10">The sequence shown here is derived from an EMBL/GenBank/DDBJ whole genome shotgun (WGS) entry which is preliminary data.</text>
</comment>
<evidence type="ECO:0000256" key="5">
    <source>
        <dbReference type="PROSITE-ProRule" id="PRU00552"/>
    </source>
</evidence>
<evidence type="ECO:0000259" key="9">
    <source>
        <dbReference type="PROSITE" id="PS51195"/>
    </source>
</evidence>
<evidence type="ECO:0000259" key="7">
    <source>
        <dbReference type="PROSITE" id="PS51192"/>
    </source>
</evidence>
<name>A0A2P6TP15_CHLSO</name>
<dbReference type="Pfam" id="PF00270">
    <property type="entry name" value="DEAD"/>
    <property type="match status" value="1"/>
</dbReference>
<dbReference type="InterPro" id="IPR014001">
    <property type="entry name" value="Helicase_ATP-bd"/>
</dbReference>
<dbReference type="InterPro" id="IPR014014">
    <property type="entry name" value="RNA_helicase_DEAD_Q_motif"/>
</dbReference>
<protein>
    <submittedName>
        <fullName evidence="10">DEAD-box ATP-dependent RNA helicase mitochondrial</fullName>
    </submittedName>
</protein>
<feature type="domain" description="Helicase ATP-binding" evidence="7">
    <location>
        <begin position="101"/>
        <end position="292"/>
    </location>
</feature>
<evidence type="ECO:0000256" key="3">
    <source>
        <dbReference type="ARBA" id="ARBA00022806"/>
    </source>
</evidence>
<feature type="domain" description="DEAD-box RNA helicase Q" evidence="9">
    <location>
        <begin position="70"/>
        <end position="98"/>
    </location>
</feature>
<dbReference type="AlphaFoldDB" id="A0A2P6TP15"/>
<evidence type="ECO:0000256" key="4">
    <source>
        <dbReference type="ARBA" id="ARBA00022840"/>
    </source>
</evidence>
<keyword evidence="1" id="KW-0547">Nucleotide-binding</keyword>
<keyword evidence="3 10" id="KW-0347">Helicase</keyword>
<dbReference type="InterPro" id="IPR050547">
    <property type="entry name" value="DEAD_box_RNA_helicases"/>
</dbReference>
<feature type="short sequence motif" description="Q motif" evidence="5">
    <location>
        <begin position="70"/>
        <end position="98"/>
    </location>
</feature>
<keyword evidence="2" id="KW-0378">Hydrolase</keyword>
<dbReference type="PANTHER" id="PTHR47963:SF3">
    <property type="entry name" value="DEAD-BOX ATP-DEPENDENT RNA HELICASE 47, MITOCHONDRIAL"/>
    <property type="match status" value="1"/>
</dbReference>
<organism evidence="10 11">
    <name type="scientific">Chlorella sorokiniana</name>
    <name type="common">Freshwater green alga</name>
    <dbReference type="NCBI Taxonomy" id="3076"/>
    <lineage>
        <taxon>Eukaryota</taxon>
        <taxon>Viridiplantae</taxon>
        <taxon>Chlorophyta</taxon>
        <taxon>core chlorophytes</taxon>
        <taxon>Trebouxiophyceae</taxon>
        <taxon>Chlorellales</taxon>
        <taxon>Chlorellaceae</taxon>
        <taxon>Chlorella clade</taxon>
        <taxon>Chlorella</taxon>
    </lineage>
</organism>
<dbReference type="GO" id="GO:0016787">
    <property type="term" value="F:hydrolase activity"/>
    <property type="evidence" value="ECO:0007669"/>
    <property type="project" value="UniProtKB-KW"/>
</dbReference>
<dbReference type="Gene3D" id="3.40.50.300">
    <property type="entry name" value="P-loop containing nucleotide triphosphate hydrolases"/>
    <property type="match status" value="2"/>
</dbReference>
<dbReference type="EMBL" id="LHPG02000010">
    <property type="protein sequence ID" value="PRW51077.1"/>
    <property type="molecule type" value="Genomic_DNA"/>
</dbReference>
<feature type="compositionally biased region" description="Low complexity" evidence="6">
    <location>
        <begin position="48"/>
        <end position="70"/>
    </location>
</feature>
<dbReference type="PROSITE" id="PS51195">
    <property type="entry name" value="Q_MOTIF"/>
    <property type="match status" value="1"/>
</dbReference>
<dbReference type="SMART" id="SM00490">
    <property type="entry name" value="HELICc"/>
    <property type="match status" value="1"/>
</dbReference>
<dbReference type="OrthoDB" id="10256233at2759"/>
<feature type="compositionally biased region" description="Basic and acidic residues" evidence="6">
    <location>
        <begin position="318"/>
        <end position="343"/>
    </location>
</feature>
<dbReference type="InterPro" id="IPR001650">
    <property type="entry name" value="Helicase_C-like"/>
</dbReference>
<reference evidence="10 11" key="1">
    <citation type="journal article" date="2018" name="Plant J.">
        <title>Genome sequences of Chlorella sorokiniana UTEX 1602 and Micractinium conductrix SAG 241.80: implications to maltose excretion by a green alga.</title>
        <authorList>
            <person name="Arriola M.B."/>
            <person name="Velmurugan N."/>
            <person name="Zhang Y."/>
            <person name="Plunkett M.H."/>
            <person name="Hondzo H."/>
            <person name="Barney B.M."/>
        </authorList>
    </citation>
    <scope>NUCLEOTIDE SEQUENCE [LARGE SCALE GENOMIC DNA]</scope>
    <source>
        <strain evidence="11">UTEX 1602</strain>
    </source>
</reference>
<proteinExistence type="predicted"/>
<feature type="region of interest" description="Disordered" evidence="6">
    <location>
        <begin position="27"/>
        <end position="71"/>
    </location>
</feature>
<dbReference type="GO" id="GO:0003723">
    <property type="term" value="F:RNA binding"/>
    <property type="evidence" value="ECO:0007669"/>
    <property type="project" value="TreeGrafter"/>
</dbReference>
<dbReference type="PROSITE" id="PS51194">
    <property type="entry name" value="HELICASE_CTER"/>
    <property type="match status" value="1"/>
</dbReference>
<dbReference type="PROSITE" id="PS51192">
    <property type="entry name" value="HELICASE_ATP_BIND_1"/>
    <property type="match status" value="1"/>
</dbReference>
<dbReference type="InterPro" id="IPR011545">
    <property type="entry name" value="DEAD/DEAH_box_helicase_dom"/>
</dbReference>
<feature type="region of interest" description="Disordered" evidence="6">
    <location>
        <begin position="586"/>
        <end position="606"/>
    </location>
</feature>
<evidence type="ECO:0000256" key="2">
    <source>
        <dbReference type="ARBA" id="ARBA00022801"/>
    </source>
</evidence>
<dbReference type="PANTHER" id="PTHR47963">
    <property type="entry name" value="DEAD-BOX ATP-DEPENDENT RNA HELICASE 47, MITOCHONDRIAL"/>
    <property type="match status" value="1"/>
</dbReference>
<dbReference type="GO" id="GO:0003724">
    <property type="term" value="F:RNA helicase activity"/>
    <property type="evidence" value="ECO:0007669"/>
    <property type="project" value="InterPro"/>
</dbReference>
<dbReference type="GO" id="GO:0005524">
    <property type="term" value="F:ATP binding"/>
    <property type="evidence" value="ECO:0007669"/>
    <property type="project" value="UniProtKB-KW"/>
</dbReference>
<keyword evidence="4" id="KW-0067">ATP-binding</keyword>
<dbReference type="SUPFAM" id="SSF52540">
    <property type="entry name" value="P-loop containing nucleoside triphosphate hydrolases"/>
    <property type="match status" value="1"/>
</dbReference>
<keyword evidence="11" id="KW-1185">Reference proteome</keyword>
<evidence type="ECO:0000259" key="8">
    <source>
        <dbReference type="PROSITE" id="PS51194"/>
    </source>
</evidence>